<evidence type="ECO:0000256" key="10">
    <source>
        <dbReference type="SAM" id="SignalP"/>
    </source>
</evidence>
<keyword evidence="7 9" id="KW-0472">Membrane</keyword>
<keyword evidence="2" id="KW-0433">Leucine-rich repeat</keyword>
<protein>
    <submittedName>
        <fullName evidence="12">LRR receptor-like serine/threonine-protein kinase FLS2</fullName>
    </submittedName>
</protein>
<evidence type="ECO:0000256" key="1">
    <source>
        <dbReference type="ARBA" id="ARBA00004479"/>
    </source>
</evidence>
<dbReference type="Pfam" id="PF00560">
    <property type="entry name" value="LRR_1"/>
    <property type="match status" value="4"/>
</dbReference>
<comment type="caution">
    <text evidence="12">The sequence shown here is derived from an EMBL/GenBank/DDBJ whole genome shotgun (WGS) entry which is preliminary data.</text>
</comment>
<evidence type="ECO:0000256" key="6">
    <source>
        <dbReference type="ARBA" id="ARBA00022989"/>
    </source>
</evidence>
<dbReference type="OrthoDB" id="1600340at2759"/>
<evidence type="ECO:0000256" key="7">
    <source>
        <dbReference type="ARBA" id="ARBA00023136"/>
    </source>
</evidence>
<dbReference type="GO" id="GO:0016301">
    <property type="term" value="F:kinase activity"/>
    <property type="evidence" value="ECO:0007669"/>
    <property type="project" value="UniProtKB-KW"/>
</dbReference>
<keyword evidence="4 10" id="KW-0732">Signal</keyword>
<organism evidence="12 13">
    <name type="scientific">Cinnamomum micranthum f. kanehirae</name>
    <dbReference type="NCBI Taxonomy" id="337451"/>
    <lineage>
        <taxon>Eukaryota</taxon>
        <taxon>Viridiplantae</taxon>
        <taxon>Streptophyta</taxon>
        <taxon>Embryophyta</taxon>
        <taxon>Tracheophyta</taxon>
        <taxon>Spermatophyta</taxon>
        <taxon>Magnoliopsida</taxon>
        <taxon>Magnoliidae</taxon>
        <taxon>Laurales</taxon>
        <taxon>Lauraceae</taxon>
        <taxon>Cinnamomum</taxon>
    </lineage>
</organism>
<evidence type="ECO:0000256" key="8">
    <source>
        <dbReference type="ARBA" id="ARBA00023180"/>
    </source>
</evidence>
<keyword evidence="5" id="KW-0677">Repeat</keyword>
<keyword evidence="12" id="KW-0675">Receptor</keyword>
<evidence type="ECO:0000256" key="4">
    <source>
        <dbReference type="ARBA" id="ARBA00022729"/>
    </source>
</evidence>
<dbReference type="Proteomes" id="UP000283530">
    <property type="component" value="Unassembled WGS sequence"/>
</dbReference>
<feature type="signal peptide" evidence="10">
    <location>
        <begin position="1"/>
        <end position="23"/>
    </location>
</feature>
<reference evidence="12 13" key="1">
    <citation type="journal article" date="2019" name="Nat. Plants">
        <title>Stout camphor tree genome fills gaps in understanding of flowering plant genome evolution.</title>
        <authorList>
            <person name="Chaw S.M."/>
            <person name="Liu Y.C."/>
            <person name="Wu Y.W."/>
            <person name="Wang H.Y."/>
            <person name="Lin C.I."/>
            <person name="Wu C.S."/>
            <person name="Ke H.M."/>
            <person name="Chang L.Y."/>
            <person name="Hsu C.Y."/>
            <person name="Yang H.T."/>
            <person name="Sudianto E."/>
            <person name="Hsu M.H."/>
            <person name="Wu K.P."/>
            <person name="Wang L.N."/>
            <person name="Leebens-Mack J.H."/>
            <person name="Tsai I.J."/>
        </authorList>
    </citation>
    <scope>NUCLEOTIDE SEQUENCE [LARGE SCALE GENOMIC DNA]</scope>
    <source>
        <strain evidence="13">cv. Chaw 1501</strain>
        <tissue evidence="12">Young leaves</tissue>
    </source>
</reference>
<evidence type="ECO:0000259" key="11">
    <source>
        <dbReference type="Pfam" id="PF08263"/>
    </source>
</evidence>
<dbReference type="PRINTS" id="PR00019">
    <property type="entry name" value="LEURICHRPT"/>
</dbReference>
<keyword evidence="8" id="KW-0325">Glycoprotein</keyword>
<evidence type="ECO:0000313" key="13">
    <source>
        <dbReference type="Proteomes" id="UP000283530"/>
    </source>
</evidence>
<keyword evidence="12" id="KW-0808">Transferase</keyword>
<keyword evidence="12" id="KW-0418">Kinase</keyword>
<keyword evidence="3 9" id="KW-0812">Transmembrane</keyword>
<evidence type="ECO:0000313" key="12">
    <source>
        <dbReference type="EMBL" id="RWR93798.1"/>
    </source>
</evidence>
<feature type="domain" description="Leucine-rich repeat-containing N-terminal plant-type" evidence="11">
    <location>
        <begin position="40"/>
        <end position="78"/>
    </location>
</feature>
<evidence type="ECO:0000256" key="9">
    <source>
        <dbReference type="SAM" id="Phobius"/>
    </source>
</evidence>
<dbReference type="Pfam" id="PF08263">
    <property type="entry name" value="LRRNT_2"/>
    <property type="match status" value="1"/>
</dbReference>
<sequence length="570" mass="63265">MAVGKPLVEVALWLLVLCRGINSAFGSASNETKGVVLCNERERQALLKFKHALNASSSNALPSWVGDNCCRWEGVVCNNETWHVIQLDLHNISVPWQIGNISGLHHLDLHSNSLQIENLRWISNLSSLQYLDMASVNLSMVADWLQPINMIPSLSVLRLSSCGLRNFSTPLHFNLTSLVELDLSNNVLEGPILSLNFDFRAFVDFSSNRFVGPLPQNWSGIISFDLSNNFFSGPIDMRFGSTHFLFLSNNSLHGNISSLICNSSIVMLDLSRNYLTGQVPSCPEDFQSLSILDLSYNNLDGILPFFKYNLKWVLQLSHNNLSGVLPSSSMGAHSMLFVLDLSGNRLSGAIPRWLGGNTSVLVILNLRSNMFHGNIPPELSLLPSLQVLDLANNRLSGKIPTSFGNFTSLAMTPILVGNILPGFILPGGNSPIITYQEHLNLSNNNLSGRIPSGNQLQTLIDPSIYTGNYDLCGPPLPKPCSPEVVPQPSNTFHGEEEKDGTEHWLFYVVVALGFVAGFWLICGILIFSKTWRIAYFRFFDRLNERLDGFYVKMVATVMKKIKGFDDPYLE</sequence>
<evidence type="ECO:0000256" key="3">
    <source>
        <dbReference type="ARBA" id="ARBA00022692"/>
    </source>
</evidence>
<comment type="subcellular location">
    <subcellularLocation>
        <location evidence="1">Membrane</location>
        <topology evidence="1">Single-pass type I membrane protein</topology>
    </subcellularLocation>
</comment>
<dbReference type="InterPro" id="IPR013210">
    <property type="entry name" value="LRR_N_plant-typ"/>
</dbReference>
<evidence type="ECO:0000256" key="5">
    <source>
        <dbReference type="ARBA" id="ARBA00022737"/>
    </source>
</evidence>
<keyword evidence="13" id="KW-1185">Reference proteome</keyword>
<dbReference type="STRING" id="337451.A0A443PSP2"/>
<dbReference type="InterPro" id="IPR032675">
    <property type="entry name" value="LRR_dom_sf"/>
</dbReference>
<evidence type="ECO:0000256" key="2">
    <source>
        <dbReference type="ARBA" id="ARBA00022614"/>
    </source>
</evidence>
<dbReference type="GO" id="GO:0016020">
    <property type="term" value="C:membrane"/>
    <property type="evidence" value="ECO:0007669"/>
    <property type="project" value="UniProtKB-SubCell"/>
</dbReference>
<dbReference type="SUPFAM" id="SSF52058">
    <property type="entry name" value="L domain-like"/>
    <property type="match status" value="1"/>
</dbReference>
<dbReference type="PANTHER" id="PTHR48063:SF112">
    <property type="entry name" value="RECEPTOR LIKE PROTEIN 30-LIKE"/>
    <property type="match status" value="1"/>
</dbReference>
<gene>
    <name evidence="12" type="ORF">CKAN_02307300</name>
</gene>
<feature type="transmembrane region" description="Helical" evidence="9">
    <location>
        <begin position="504"/>
        <end position="527"/>
    </location>
</feature>
<feature type="chain" id="PRO_5019532109" evidence="10">
    <location>
        <begin position="24"/>
        <end position="570"/>
    </location>
</feature>
<dbReference type="PANTHER" id="PTHR48063">
    <property type="entry name" value="LRR RECEPTOR-LIKE KINASE"/>
    <property type="match status" value="1"/>
</dbReference>
<accession>A0A443PSP2</accession>
<dbReference type="Gene3D" id="3.80.10.10">
    <property type="entry name" value="Ribonuclease Inhibitor"/>
    <property type="match status" value="2"/>
</dbReference>
<dbReference type="AlphaFoldDB" id="A0A443PSP2"/>
<dbReference type="InterPro" id="IPR046956">
    <property type="entry name" value="RLP23-like"/>
</dbReference>
<name>A0A443PSP2_9MAGN</name>
<dbReference type="FunFam" id="3.80.10.10:FF:000095">
    <property type="entry name" value="LRR receptor-like serine/threonine-protein kinase GSO1"/>
    <property type="match status" value="1"/>
</dbReference>
<dbReference type="EMBL" id="QPKB01000010">
    <property type="protein sequence ID" value="RWR93798.1"/>
    <property type="molecule type" value="Genomic_DNA"/>
</dbReference>
<proteinExistence type="predicted"/>
<keyword evidence="6 9" id="KW-1133">Transmembrane helix</keyword>
<dbReference type="InterPro" id="IPR001611">
    <property type="entry name" value="Leu-rich_rpt"/>
</dbReference>